<dbReference type="InterPro" id="IPR013249">
    <property type="entry name" value="RNA_pol_sigma70_r4_t2"/>
</dbReference>
<evidence type="ECO:0000259" key="6">
    <source>
        <dbReference type="Pfam" id="PF04542"/>
    </source>
</evidence>
<evidence type="ECO:0000313" key="9">
    <source>
        <dbReference type="Proteomes" id="UP001500575"/>
    </source>
</evidence>
<gene>
    <name evidence="8" type="ORF">GCM10009843_24600</name>
</gene>
<comment type="caution">
    <text evidence="8">The sequence shown here is derived from an EMBL/GenBank/DDBJ whole genome shotgun (WGS) entry which is preliminary data.</text>
</comment>
<organism evidence="8 9">
    <name type="scientific">Nocardioides bigeumensis</name>
    <dbReference type="NCBI Taxonomy" id="433657"/>
    <lineage>
        <taxon>Bacteria</taxon>
        <taxon>Bacillati</taxon>
        <taxon>Actinomycetota</taxon>
        <taxon>Actinomycetes</taxon>
        <taxon>Propionibacteriales</taxon>
        <taxon>Nocardioidaceae</taxon>
        <taxon>Nocardioides</taxon>
    </lineage>
</organism>
<dbReference type="SUPFAM" id="SSF88659">
    <property type="entry name" value="Sigma3 and sigma4 domains of RNA polymerase sigma factors"/>
    <property type="match status" value="1"/>
</dbReference>
<dbReference type="InterPro" id="IPR013325">
    <property type="entry name" value="RNA_pol_sigma_r2"/>
</dbReference>
<proteinExistence type="inferred from homology"/>
<evidence type="ECO:0000256" key="5">
    <source>
        <dbReference type="ARBA" id="ARBA00023163"/>
    </source>
</evidence>
<dbReference type="NCBIfam" id="TIGR02937">
    <property type="entry name" value="sigma70-ECF"/>
    <property type="match status" value="1"/>
</dbReference>
<dbReference type="PANTHER" id="PTHR43133:SF50">
    <property type="entry name" value="ECF RNA POLYMERASE SIGMA FACTOR SIGM"/>
    <property type="match status" value="1"/>
</dbReference>
<dbReference type="Pfam" id="PF04542">
    <property type="entry name" value="Sigma70_r2"/>
    <property type="match status" value="1"/>
</dbReference>
<dbReference type="Proteomes" id="UP001500575">
    <property type="component" value="Unassembled WGS sequence"/>
</dbReference>
<dbReference type="InterPro" id="IPR036388">
    <property type="entry name" value="WH-like_DNA-bd_sf"/>
</dbReference>
<protein>
    <submittedName>
        <fullName evidence="8">SigE family RNA polymerase sigma factor</fullName>
    </submittedName>
</protein>
<evidence type="ECO:0000256" key="1">
    <source>
        <dbReference type="ARBA" id="ARBA00010641"/>
    </source>
</evidence>
<dbReference type="PANTHER" id="PTHR43133">
    <property type="entry name" value="RNA POLYMERASE ECF-TYPE SIGMA FACTO"/>
    <property type="match status" value="1"/>
</dbReference>
<evidence type="ECO:0000256" key="4">
    <source>
        <dbReference type="ARBA" id="ARBA00023125"/>
    </source>
</evidence>
<keyword evidence="4" id="KW-0238">DNA-binding</keyword>
<sequence>MDVLRTTGKTAEDDEESFAWFFTAEYPQVVRLLTVVVSDPAWAEDLAQEAFVRLHQRWSRVAEYESPEAWVRRVALNRAFSWRRREARRREVEGQAPPWATRPSMEAADSLVVLAAVRRLAPRDRALVALYHLEDRPMEDVAAVLGLSRNATKVALHRARRRLAALLNDPIDEEVAR</sequence>
<evidence type="ECO:0000259" key="7">
    <source>
        <dbReference type="Pfam" id="PF08281"/>
    </source>
</evidence>
<dbReference type="InterPro" id="IPR014284">
    <property type="entry name" value="RNA_pol_sigma-70_dom"/>
</dbReference>
<dbReference type="InterPro" id="IPR013324">
    <property type="entry name" value="RNA_pol_sigma_r3/r4-like"/>
</dbReference>
<name>A0ABN2YF39_9ACTN</name>
<evidence type="ECO:0000256" key="2">
    <source>
        <dbReference type="ARBA" id="ARBA00023015"/>
    </source>
</evidence>
<evidence type="ECO:0000313" key="8">
    <source>
        <dbReference type="EMBL" id="GAA2126239.1"/>
    </source>
</evidence>
<keyword evidence="3" id="KW-0731">Sigma factor</keyword>
<feature type="domain" description="RNA polymerase sigma-70 region 2" evidence="6">
    <location>
        <begin position="22"/>
        <end position="89"/>
    </location>
</feature>
<dbReference type="Gene3D" id="1.10.1740.10">
    <property type="match status" value="1"/>
</dbReference>
<dbReference type="EMBL" id="BAAAQQ010000011">
    <property type="protein sequence ID" value="GAA2126239.1"/>
    <property type="molecule type" value="Genomic_DNA"/>
</dbReference>
<accession>A0ABN2YF39</accession>
<dbReference type="Gene3D" id="1.10.10.10">
    <property type="entry name" value="Winged helix-like DNA-binding domain superfamily/Winged helix DNA-binding domain"/>
    <property type="match status" value="1"/>
</dbReference>
<keyword evidence="9" id="KW-1185">Reference proteome</keyword>
<reference evidence="8 9" key="1">
    <citation type="journal article" date="2019" name="Int. J. Syst. Evol. Microbiol.">
        <title>The Global Catalogue of Microorganisms (GCM) 10K type strain sequencing project: providing services to taxonomists for standard genome sequencing and annotation.</title>
        <authorList>
            <consortium name="The Broad Institute Genomics Platform"/>
            <consortium name="The Broad Institute Genome Sequencing Center for Infectious Disease"/>
            <person name="Wu L."/>
            <person name="Ma J."/>
        </authorList>
    </citation>
    <scope>NUCLEOTIDE SEQUENCE [LARGE SCALE GENOMIC DNA]</scope>
    <source>
        <strain evidence="8 9">JCM 16021</strain>
    </source>
</reference>
<keyword evidence="5" id="KW-0804">Transcription</keyword>
<comment type="similarity">
    <text evidence="1">Belongs to the sigma-70 factor family. ECF subfamily.</text>
</comment>
<dbReference type="Pfam" id="PF08281">
    <property type="entry name" value="Sigma70_r4_2"/>
    <property type="match status" value="1"/>
</dbReference>
<evidence type="ECO:0000256" key="3">
    <source>
        <dbReference type="ARBA" id="ARBA00023082"/>
    </source>
</evidence>
<dbReference type="RefSeq" id="WP_344304022.1">
    <property type="nucleotide sequence ID" value="NZ_BAAAQQ010000011.1"/>
</dbReference>
<keyword evidence="2" id="KW-0805">Transcription regulation</keyword>
<dbReference type="InterPro" id="IPR039425">
    <property type="entry name" value="RNA_pol_sigma-70-like"/>
</dbReference>
<feature type="domain" description="RNA polymerase sigma factor 70 region 4 type 2" evidence="7">
    <location>
        <begin position="113"/>
        <end position="163"/>
    </location>
</feature>
<dbReference type="SUPFAM" id="SSF88946">
    <property type="entry name" value="Sigma2 domain of RNA polymerase sigma factors"/>
    <property type="match status" value="1"/>
</dbReference>
<dbReference type="InterPro" id="IPR007627">
    <property type="entry name" value="RNA_pol_sigma70_r2"/>
</dbReference>